<keyword evidence="2" id="KW-1185">Reference proteome</keyword>
<dbReference type="EMBL" id="CP168151">
    <property type="protein sequence ID" value="XFD39090.1"/>
    <property type="molecule type" value="Genomic_DNA"/>
</dbReference>
<protein>
    <submittedName>
        <fullName evidence="1">XkdX family protein</fullName>
    </submittedName>
</protein>
<evidence type="ECO:0000313" key="2">
    <source>
        <dbReference type="Proteomes" id="UP001149860"/>
    </source>
</evidence>
<dbReference type="Proteomes" id="UP001149860">
    <property type="component" value="Chromosome"/>
</dbReference>
<evidence type="ECO:0000313" key="1">
    <source>
        <dbReference type="EMBL" id="XFD39090.1"/>
    </source>
</evidence>
<proteinExistence type="predicted"/>
<reference evidence="1" key="1">
    <citation type="submission" date="2024-08" db="EMBL/GenBank/DDBJ databases">
        <title>Lentilactobacillus sp. nov., isolated from tree bark.</title>
        <authorList>
            <person name="Phuengjayaem S."/>
            <person name="Tanasupawat S."/>
        </authorList>
    </citation>
    <scope>NUCLEOTIDE SEQUENCE</scope>
    <source>
        <strain evidence="1">SPB1-3</strain>
    </source>
</reference>
<organism evidence="1 2">
    <name type="scientific">Lentilactobacillus terminaliae</name>
    <dbReference type="NCBI Taxonomy" id="3003483"/>
    <lineage>
        <taxon>Bacteria</taxon>
        <taxon>Bacillati</taxon>
        <taxon>Bacillota</taxon>
        <taxon>Bacilli</taxon>
        <taxon>Lactobacillales</taxon>
        <taxon>Lactobacillaceae</taxon>
        <taxon>Lentilactobacillus</taxon>
    </lineage>
</organism>
<name>A0ACD5DDT2_9LACO</name>
<accession>A0ACD5DDT2</accession>
<sequence>MDFFCINLFYGLGVLNPSIDWYRENGFINDDQYKQITGNDYKPAN</sequence>
<gene>
    <name evidence="1" type="ORF">O0236_006545</name>
</gene>